<feature type="signal peptide" evidence="2">
    <location>
        <begin position="1"/>
        <end position="26"/>
    </location>
</feature>
<accession>A0A6S6RWZ9</accession>
<gene>
    <name evidence="3" type="ORF">HELGO_WM11413</name>
</gene>
<evidence type="ECO:0000256" key="2">
    <source>
        <dbReference type="SAM" id="SignalP"/>
    </source>
</evidence>
<protein>
    <submittedName>
        <fullName evidence="3">Uncharacterized protein</fullName>
    </submittedName>
</protein>
<feature type="coiled-coil region" evidence="1">
    <location>
        <begin position="347"/>
        <end position="374"/>
    </location>
</feature>
<feature type="chain" id="PRO_5028415694" evidence="2">
    <location>
        <begin position="27"/>
        <end position="676"/>
    </location>
</feature>
<organism evidence="3">
    <name type="scientific">uncultured Aureispira sp</name>
    <dbReference type="NCBI Taxonomy" id="1331704"/>
    <lineage>
        <taxon>Bacteria</taxon>
        <taxon>Pseudomonadati</taxon>
        <taxon>Bacteroidota</taxon>
        <taxon>Saprospiria</taxon>
        <taxon>Saprospirales</taxon>
        <taxon>Saprospiraceae</taxon>
        <taxon>Aureispira</taxon>
        <taxon>environmental samples</taxon>
    </lineage>
</organism>
<evidence type="ECO:0000313" key="3">
    <source>
        <dbReference type="EMBL" id="CAA6801550.1"/>
    </source>
</evidence>
<sequence>MNSTHLKFLLTILLIGSLGKSAYAQAIHDALQLNEFIDEETYALTDAVESAKFYEILARNINEEQSGLTYDEILDNYRDNPFIAPLLTDELGGPVVYNGKTGQRALGALASASTGLGLPGSTFLMGLTDFLVKRTKQELSIAFFRDFQKVVKRSEEMQHLFPTTTKVLLKIDENIYQFKAFWEVLRESFLSDLEHLVYNLEDYVQESSKIKDPLARHMMSDFFKVIELFHDKTAPSDVINYLAEDAYLHTITADIDSSKFVPIFQSSLQVLGLFSKSLEHQDDNGYWVEPEVITTMLKKPAITTLYLGLVYQQGKDIQMGEKTFAEYLAPLSVRENALRVRNLLNTFKAFLDKAKALERLAKDMRRKANERRRDKNAPVMTDADKELEYDEYYDFTQNICDLFLYSYDFKKEILGASTKEDSLVHTYLTIISDINGMALEIRKKHYTSALINTLFIIEKLLPEGKFNCERQVMLKYGTFIATAVKAKTAEDVSDVIAAFALPPGGSAIKKYSKFSIAINAYVGLSAGQEILTDIGANPYYAVTTPIGVTFNWGFKNFGSIGILASVLDIGALTAFRFQDDNVSELPDLKFENVLAPGGYLVYGVPKYPIAIGFGAQLGPNLRTVTNGTLVTQTSGWRWGAFIAVDIPIVSVYTTNKNYKQCCRKCEKQAKTKPVTF</sequence>
<reference evidence="3" key="1">
    <citation type="submission" date="2020-01" db="EMBL/GenBank/DDBJ databases">
        <authorList>
            <person name="Meier V. D."/>
            <person name="Meier V D."/>
        </authorList>
    </citation>
    <scope>NUCLEOTIDE SEQUENCE</scope>
    <source>
        <strain evidence="3">HLG_WM_MAG_10</strain>
    </source>
</reference>
<dbReference type="EMBL" id="CACVAQ010000065">
    <property type="protein sequence ID" value="CAA6801550.1"/>
    <property type="molecule type" value="Genomic_DNA"/>
</dbReference>
<dbReference type="AlphaFoldDB" id="A0A6S6RWZ9"/>
<name>A0A6S6RWZ9_9BACT</name>
<proteinExistence type="predicted"/>
<keyword evidence="1" id="KW-0175">Coiled coil</keyword>
<keyword evidence="2" id="KW-0732">Signal</keyword>
<evidence type="ECO:0000256" key="1">
    <source>
        <dbReference type="SAM" id="Coils"/>
    </source>
</evidence>